<name>A0A075GC37_9EURY</name>
<dbReference type="InterPro" id="IPR053708">
    <property type="entry name" value="Ribosomal_LSU_eL42"/>
</dbReference>
<dbReference type="Pfam" id="PF00935">
    <property type="entry name" value="Ribosomal_L44"/>
    <property type="match status" value="1"/>
</dbReference>
<dbReference type="GO" id="GO:0006412">
    <property type="term" value="P:translation"/>
    <property type="evidence" value="ECO:0007669"/>
    <property type="project" value="UniProtKB-UniRule"/>
</dbReference>
<keyword evidence="4" id="KW-0699">rRNA-binding</keyword>
<keyword evidence="4" id="KW-0694">RNA-binding</keyword>
<dbReference type="GO" id="GO:0070180">
    <property type="term" value="F:large ribosomal subunit rRNA binding"/>
    <property type="evidence" value="ECO:0007669"/>
    <property type="project" value="UniProtKB-UniRule"/>
</dbReference>
<protein>
    <recommendedName>
        <fullName evidence="4">Large ribosomal subunit protein eL42</fullName>
    </recommendedName>
</protein>
<dbReference type="GO" id="GO:0005840">
    <property type="term" value="C:ribosome"/>
    <property type="evidence" value="ECO:0007669"/>
    <property type="project" value="UniProtKB-KW"/>
</dbReference>
<dbReference type="HAMAP" id="MF_01476">
    <property type="entry name" value="Ribosomal_L44e"/>
    <property type="match status" value="1"/>
</dbReference>
<reference evidence="5" key="1">
    <citation type="journal article" date="2014" name="Genome Biol. Evol.">
        <title>Pangenome evidence for extensive interdomain horizontal transfer affecting lineage core and shell genes in uncultured planktonic thaumarchaeota and euryarchaeota.</title>
        <authorList>
            <person name="Deschamps P."/>
            <person name="Zivanovic Y."/>
            <person name="Moreira D."/>
            <person name="Rodriguez-Valera F."/>
            <person name="Lopez-Garcia P."/>
        </authorList>
    </citation>
    <scope>NUCLEOTIDE SEQUENCE</scope>
</reference>
<dbReference type="GO" id="GO:0003735">
    <property type="term" value="F:structural constituent of ribosome"/>
    <property type="evidence" value="ECO:0007669"/>
    <property type="project" value="InterPro"/>
</dbReference>
<keyword evidence="3 4" id="KW-0687">Ribonucleoprotein</keyword>
<dbReference type="EMBL" id="KF900566">
    <property type="protein sequence ID" value="AIE99571.1"/>
    <property type="molecule type" value="Genomic_DNA"/>
</dbReference>
<proteinExistence type="inferred from homology"/>
<dbReference type="InterPro" id="IPR011332">
    <property type="entry name" value="Ribosomal_zn-bd"/>
</dbReference>
<comment type="subunit">
    <text evidence="4">Part of the 50S ribosomal subunit.</text>
</comment>
<dbReference type="InterPro" id="IPR000552">
    <property type="entry name" value="Ribosomal_eL44"/>
</dbReference>
<comment type="similarity">
    <text evidence="1 4">Belongs to the eukaryotic ribosomal protein eL42 family.</text>
</comment>
<evidence type="ECO:0000313" key="5">
    <source>
        <dbReference type="EMBL" id="AIE99571.1"/>
    </source>
</evidence>
<dbReference type="SUPFAM" id="SSF57829">
    <property type="entry name" value="Zn-binding ribosomal proteins"/>
    <property type="match status" value="1"/>
</dbReference>
<evidence type="ECO:0000256" key="3">
    <source>
        <dbReference type="ARBA" id="ARBA00023274"/>
    </source>
</evidence>
<gene>
    <name evidence="5" type="primary">RP-L44e</name>
    <name evidence="5" type="synonym">RPL44</name>
    <name evidence="4" type="synonym">rpl44e</name>
</gene>
<dbReference type="GO" id="GO:1990904">
    <property type="term" value="C:ribonucleoprotein complex"/>
    <property type="evidence" value="ECO:0007669"/>
    <property type="project" value="UniProtKB-KW"/>
</dbReference>
<evidence type="ECO:0000256" key="4">
    <source>
        <dbReference type="HAMAP-Rule" id="MF_01476"/>
    </source>
</evidence>
<comment type="caution">
    <text evidence="4">Lacks conserved residue(s) required for the propagation of feature annotation.</text>
</comment>
<evidence type="ECO:0000256" key="1">
    <source>
        <dbReference type="ARBA" id="ARBA00009364"/>
    </source>
</evidence>
<organism evidence="5">
    <name type="scientific">uncultured marine group II/III euryarchaeote KM3_113_E08</name>
    <dbReference type="NCBI Taxonomy" id="1457853"/>
    <lineage>
        <taxon>Archaea</taxon>
        <taxon>Methanobacteriati</taxon>
        <taxon>Methanobacteriota</taxon>
        <taxon>environmental samples</taxon>
    </lineage>
</organism>
<dbReference type="Gene3D" id="3.10.450.80">
    <property type="match status" value="1"/>
</dbReference>
<dbReference type="NCBIfam" id="NF004425">
    <property type="entry name" value="PRK05767.1"/>
    <property type="match status" value="1"/>
</dbReference>
<comment type="function">
    <text evidence="4">Binds to the 23S rRNA.</text>
</comment>
<keyword evidence="2 4" id="KW-0689">Ribosomal protein</keyword>
<sequence>MVNRPRKVKRYSPAAGRHTMHTIERVKKRRASEFKWGQRRFRRVTAGYRGFPRPKPEGREKPTRRVNILYRCTETGKAHTPKCYRAKKFNLTDD</sequence>
<accession>A0A075GC37</accession>
<dbReference type="AlphaFoldDB" id="A0A075GC37"/>
<evidence type="ECO:0000256" key="2">
    <source>
        <dbReference type="ARBA" id="ARBA00022980"/>
    </source>
</evidence>